<dbReference type="Proteomes" id="UP001354989">
    <property type="component" value="Chromosome"/>
</dbReference>
<gene>
    <name evidence="1" type="ORF">PEPS_20360</name>
</gene>
<proteinExistence type="predicted"/>
<keyword evidence="2" id="KW-1185">Reference proteome</keyword>
<sequence>MLFYGLNGYFEPLITDNTLAFDYLKRKNNPFFHTNAK</sequence>
<name>A0ABM7VFL0_9BACT</name>
<reference evidence="1 2" key="1">
    <citation type="submission" date="2021-12" db="EMBL/GenBank/DDBJ databases">
        <title>Genome sequencing of bacteria with rrn-lacking chromosome and rrn-plasmid.</title>
        <authorList>
            <person name="Anda M."/>
            <person name="Iwasaki W."/>
        </authorList>
    </citation>
    <scope>NUCLEOTIDE SEQUENCE [LARGE SCALE GENOMIC DNA]</scope>
    <source>
        <strain evidence="1 2">NBRC 101262</strain>
    </source>
</reference>
<dbReference type="EMBL" id="AP025292">
    <property type="protein sequence ID" value="BDC99755.1"/>
    <property type="molecule type" value="Genomic_DNA"/>
</dbReference>
<evidence type="ECO:0000313" key="2">
    <source>
        <dbReference type="Proteomes" id="UP001354989"/>
    </source>
</evidence>
<evidence type="ECO:0000313" key="1">
    <source>
        <dbReference type="EMBL" id="BDC99755.1"/>
    </source>
</evidence>
<organism evidence="1 2">
    <name type="scientific">Persicobacter psychrovividus</name>
    <dbReference type="NCBI Taxonomy" id="387638"/>
    <lineage>
        <taxon>Bacteria</taxon>
        <taxon>Pseudomonadati</taxon>
        <taxon>Bacteroidota</taxon>
        <taxon>Cytophagia</taxon>
        <taxon>Cytophagales</taxon>
        <taxon>Persicobacteraceae</taxon>
        <taxon>Persicobacter</taxon>
    </lineage>
</organism>
<protein>
    <submittedName>
        <fullName evidence="1">Uncharacterized protein</fullName>
    </submittedName>
</protein>
<accession>A0ABM7VFL0</accession>